<evidence type="ECO:0000259" key="1">
    <source>
        <dbReference type="SMART" id="SM01235"/>
    </source>
</evidence>
<dbReference type="RefSeq" id="WP_221257643.1">
    <property type="nucleotide sequence ID" value="NZ_AP024749.1"/>
</dbReference>
<feature type="domain" description="Haem-binding" evidence="1">
    <location>
        <begin position="9"/>
        <end position="144"/>
    </location>
</feature>
<evidence type="ECO:0000313" key="3">
    <source>
        <dbReference type="Proteomes" id="UP000825258"/>
    </source>
</evidence>
<protein>
    <submittedName>
        <fullName evidence="2">Heme-binding protein</fullName>
    </submittedName>
</protein>
<dbReference type="SMART" id="SM01235">
    <property type="entry name" value="Haem_bd"/>
    <property type="match status" value="1"/>
</dbReference>
<accession>A0ABM7SCM9</accession>
<sequence length="149" mass="17517">MKKIFKILALAFIVIQFFQIDKTNPPVDENQDFLKIHNPSPELAAKIKASCYDCHSNESSYPWYTNIQPVGWWVKNHIEEGKHHLNFSEFGTYSAKRQSHKMEECYELIEEDEMPLKSYTIAHKDAILDDATKEQLIAYFKEMESKLKE</sequence>
<reference evidence="2 3" key="1">
    <citation type="submission" date="2021-06" db="EMBL/GenBank/DDBJ databases">
        <title>Whole genome sequences of Flavobacterium sp. KK2020170 and assembly.</title>
        <authorList>
            <person name="Kitahara K."/>
            <person name="Miyoshi S."/>
            <person name="Uesaka K."/>
        </authorList>
    </citation>
    <scope>NUCLEOTIDE SEQUENCE [LARGE SCALE GENOMIC DNA]</scope>
    <source>
        <strain evidence="2 3">KK2020170</strain>
    </source>
</reference>
<dbReference type="EMBL" id="AP024749">
    <property type="protein sequence ID" value="BCY28518.1"/>
    <property type="molecule type" value="Genomic_DNA"/>
</dbReference>
<name>A0ABM7SCM9_9FLAO</name>
<dbReference type="Proteomes" id="UP000825258">
    <property type="component" value="Chromosome"/>
</dbReference>
<evidence type="ECO:0000313" key="2">
    <source>
        <dbReference type="EMBL" id="BCY28518.1"/>
    </source>
</evidence>
<dbReference type="Pfam" id="PF14376">
    <property type="entry name" value="Haem_bd"/>
    <property type="match status" value="1"/>
</dbReference>
<organism evidence="2 3">
    <name type="scientific">Flavobacterium okayamense</name>
    <dbReference type="NCBI Taxonomy" id="2830782"/>
    <lineage>
        <taxon>Bacteria</taxon>
        <taxon>Pseudomonadati</taxon>
        <taxon>Bacteroidota</taxon>
        <taxon>Flavobacteriia</taxon>
        <taxon>Flavobacteriales</taxon>
        <taxon>Flavobacteriaceae</taxon>
        <taxon>Flavobacterium</taxon>
    </lineage>
</organism>
<dbReference type="InterPro" id="IPR025992">
    <property type="entry name" value="Haem-bd"/>
</dbReference>
<keyword evidence="3" id="KW-1185">Reference proteome</keyword>
<proteinExistence type="predicted"/>
<gene>
    <name evidence="2" type="ORF">KK2020170_13860</name>
</gene>